<protein>
    <submittedName>
        <fullName evidence="5">Bacterial type II and III secretion system protein</fullName>
    </submittedName>
</protein>
<feature type="coiled-coil region" evidence="2">
    <location>
        <begin position="63"/>
        <end position="104"/>
    </location>
</feature>
<evidence type="ECO:0000256" key="3">
    <source>
        <dbReference type="SAM" id="SignalP"/>
    </source>
</evidence>
<reference evidence="5 6" key="1">
    <citation type="submission" date="2019-02" db="EMBL/GenBank/DDBJ databases">
        <title>Deep-cultivation of Planctomycetes and their phenomic and genomic characterization uncovers novel biology.</title>
        <authorList>
            <person name="Wiegand S."/>
            <person name="Jogler M."/>
            <person name="Boedeker C."/>
            <person name="Pinto D."/>
            <person name="Vollmers J."/>
            <person name="Rivas-Marin E."/>
            <person name="Kohn T."/>
            <person name="Peeters S.H."/>
            <person name="Heuer A."/>
            <person name="Rast P."/>
            <person name="Oberbeckmann S."/>
            <person name="Bunk B."/>
            <person name="Jeske O."/>
            <person name="Meyerdierks A."/>
            <person name="Storesund J.E."/>
            <person name="Kallscheuer N."/>
            <person name="Luecker S."/>
            <person name="Lage O.M."/>
            <person name="Pohl T."/>
            <person name="Merkel B.J."/>
            <person name="Hornburger P."/>
            <person name="Mueller R.-W."/>
            <person name="Bruemmer F."/>
            <person name="Labrenz M."/>
            <person name="Spormann A.M."/>
            <person name="Op den Camp H."/>
            <person name="Overmann J."/>
            <person name="Amann R."/>
            <person name="Jetten M.S.M."/>
            <person name="Mascher T."/>
            <person name="Medema M.H."/>
            <person name="Devos D.P."/>
            <person name="Kaster A.-K."/>
            <person name="Ovreas L."/>
            <person name="Rohde M."/>
            <person name="Galperin M.Y."/>
            <person name="Jogler C."/>
        </authorList>
    </citation>
    <scope>NUCLEOTIDE SEQUENCE [LARGE SCALE GENOMIC DNA]</scope>
    <source>
        <strain evidence="5 6">Mal52</strain>
    </source>
</reference>
<dbReference type="EMBL" id="CP036276">
    <property type="protein sequence ID" value="QDU43277.1"/>
    <property type="molecule type" value="Genomic_DNA"/>
</dbReference>
<dbReference type="GO" id="GO:0015627">
    <property type="term" value="C:type II protein secretion system complex"/>
    <property type="evidence" value="ECO:0007669"/>
    <property type="project" value="TreeGrafter"/>
</dbReference>
<dbReference type="InterPro" id="IPR004846">
    <property type="entry name" value="T2SS/T3SS_dom"/>
</dbReference>
<evidence type="ECO:0000256" key="2">
    <source>
        <dbReference type="SAM" id="Coils"/>
    </source>
</evidence>
<evidence type="ECO:0000313" key="6">
    <source>
        <dbReference type="Proteomes" id="UP000319383"/>
    </source>
</evidence>
<dbReference type="Proteomes" id="UP000319383">
    <property type="component" value="Chromosome"/>
</dbReference>
<dbReference type="KEGG" id="sdyn:Mal52_17490"/>
<evidence type="ECO:0000313" key="5">
    <source>
        <dbReference type="EMBL" id="QDU43277.1"/>
    </source>
</evidence>
<dbReference type="AlphaFoldDB" id="A0A517ZLD7"/>
<feature type="domain" description="Type II/III secretion system secretin-like" evidence="4">
    <location>
        <begin position="176"/>
        <end position="281"/>
    </location>
</feature>
<dbReference type="PANTHER" id="PTHR30332:SF17">
    <property type="entry name" value="TYPE IV PILIATION SYSTEM PROTEIN DR_0774-RELATED"/>
    <property type="match status" value="1"/>
</dbReference>
<feature type="signal peptide" evidence="3">
    <location>
        <begin position="1"/>
        <end position="21"/>
    </location>
</feature>
<name>A0A517ZLD7_9PLAN</name>
<dbReference type="Pfam" id="PF00263">
    <property type="entry name" value="Secretin"/>
    <property type="match status" value="1"/>
</dbReference>
<proteinExistence type="inferred from homology"/>
<sequence precursor="true">MSVRYAVFFALSLCLATTVVGDEPQGSQSPQRIPQSAEENIGTLSALDHLRVATEQLETAGMAEEAARLREAAEQINRRVIQERAELARQISELQHRSKQLRRLTGKPDQILCRCSILELSNKAFAEFEAAAEPVGSSASPQNRTAAAVSLSTNVVYKNAEEVIQRLKDSGQITLIHAEPEIVTAPGKPATALSGGKFPIMIPQEGNRTSVEWSSFGVRCEVMPRLLDTGRIQLKFCPEISHLDFKHSVKVNGLSIPRLWMRTVNTQAEMNLGETLVVSLIASSGSGEEDSLLPDVKTAVRWVNGELESAPPENTVTLFIVTPVAID</sequence>
<keyword evidence="2" id="KW-0175">Coiled coil</keyword>
<dbReference type="PANTHER" id="PTHR30332">
    <property type="entry name" value="PROBABLE GENERAL SECRETION PATHWAY PROTEIN D"/>
    <property type="match status" value="1"/>
</dbReference>
<accession>A0A517ZLD7</accession>
<keyword evidence="3" id="KW-0732">Signal</keyword>
<organism evidence="5 6">
    <name type="scientific">Symmachiella dynata</name>
    <dbReference type="NCBI Taxonomy" id="2527995"/>
    <lineage>
        <taxon>Bacteria</taxon>
        <taxon>Pseudomonadati</taxon>
        <taxon>Planctomycetota</taxon>
        <taxon>Planctomycetia</taxon>
        <taxon>Planctomycetales</taxon>
        <taxon>Planctomycetaceae</taxon>
        <taxon>Symmachiella</taxon>
    </lineage>
</organism>
<dbReference type="GO" id="GO:0009306">
    <property type="term" value="P:protein secretion"/>
    <property type="evidence" value="ECO:0007669"/>
    <property type="project" value="InterPro"/>
</dbReference>
<comment type="similarity">
    <text evidence="1">Belongs to the bacterial secretin family.</text>
</comment>
<dbReference type="InterPro" id="IPR050810">
    <property type="entry name" value="Bact_Secretion_Sys_Channel"/>
</dbReference>
<keyword evidence="6" id="KW-1185">Reference proteome</keyword>
<evidence type="ECO:0000259" key="4">
    <source>
        <dbReference type="Pfam" id="PF00263"/>
    </source>
</evidence>
<feature type="chain" id="PRO_5021943491" evidence="3">
    <location>
        <begin position="22"/>
        <end position="327"/>
    </location>
</feature>
<gene>
    <name evidence="5" type="ORF">Mal52_17490</name>
</gene>
<evidence type="ECO:0000256" key="1">
    <source>
        <dbReference type="RuleBase" id="RU004003"/>
    </source>
</evidence>